<dbReference type="Pfam" id="PF04828">
    <property type="entry name" value="GFA"/>
    <property type="match status" value="1"/>
</dbReference>
<evidence type="ECO:0000256" key="1">
    <source>
        <dbReference type="ARBA" id="ARBA00005495"/>
    </source>
</evidence>
<evidence type="ECO:0000313" key="6">
    <source>
        <dbReference type="EMBL" id="SVB91429.1"/>
    </source>
</evidence>
<reference evidence="6" key="1">
    <citation type="submission" date="2018-05" db="EMBL/GenBank/DDBJ databases">
        <authorList>
            <person name="Lanie J.A."/>
            <person name="Ng W.-L."/>
            <person name="Kazmierczak K.M."/>
            <person name="Andrzejewski T.M."/>
            <person name="Davidsen T.M."/>
            <person name="Wayne K.J."/>
            <person name="Tettelin H."/>
            <person name="Glass J.I."/>
            <person name="Rusch D."/>
            <person name="Podicherti R."/>
            <person name="Tsui H.-C.T."/>
            <person name="Winkler M.E."/>
        </authorList>
    </citation>
    <scope>NUCLEOTIDE SEQUENCE</scope>
</reference>
<feature type="domain" description="CENP-V/GFA" evidence="5">
    <location>
        <begin position="17"/>
        <end position="144"/>
    </location>
</feature>
<dbReference type="PANTHER" id="PTHR33337:SF40">
    <property type="entry name" value="CENP-V_GFA DOMAIN-CONTAINING PROTEIN-RELATED"/>
    <property type="match status" value="1"/>
</dbReference>
<organism evidence="6">
    <name type="scientific">marine metagenome</name>
    <dbReference type="NCBI Taxonomy" id="408172"/>
    <lineage>
        <taxon>unclassified sequences</taxon>
        <taxon>metagenomes</taxon>
        <taxon>ecological metagenomes</taxon>
    </lineage>
</organism>
<protein>
    <recommendedName>
        <fullName evidence="5">CENP-V/GFA domain-containing protein</fullName>
    </recommendedName>
</protein>
<keyword evidence="3" id="KW-0862">Zinc</keyword>
<keyword evidence="2" id="KW-0479">Metal-binding</keyword>
<keyword evidence="4" id="KW-0456">Lyase</keyword>
<dbReference type="GO" id="GO:0046872">
    <property type="term" value="F:metal ion binding"/>
    <property type="evidence" value="ECO:0007669"/>
    <property type="project" value="UniProtKB-KW"/>
</dbReference>
<sequence>MSSAAASPFKMNKPVPLAGSCQYGNIRYQVTGEPLVAVACHCNDCRKLSGSAFSTVLVVRTEDLTVEGTLKLWERATDTGRRSHAYFCPDCGNRIYHQDPDAPDIKRIRSGTLDQSEIPEPRIHVFAERTQSWLQFTEGATKYDRQPDAKNLYETMTAIAKEAQ</sequence>
<dbReference type="AlphaFoldDB" id="A0A382HW71"/>
<dbReference type="PANTHER" id="PTHR33337">
    <property type="entry name" value="GFA DOMAIN-CONTAINING PROTEIN"/>
    <property type="match status" value="1"/>
</dbReference>
<dbReference type="GO" id="GO:0016846">
    <property type="term" value="F:carbon-sulfur lyase activity"/>
    <property type="evidence" value="ECO:0007669"/>
    <property type="project" value="InterPro"/>
</dbReference>
<name>A0A382HW71_9ZZZZ</name>
<dbReference type="PROSITE" id="PS51891">
    <property type="entry name" value="CENP_V_GFA"/>
    <property type="match status" value="1"/>
</dbReference>
<dbReference type="InterPro" id="IPR011057">
    <property type="entry name" value="Mss4-like_sf"/>
</dbReference>
<gene>
    <name evidence="6" type="ORF">METZ01_LOCUS244283</name>
</gene>
<comment type="similarity">
    <text evidence="1">Belongs to the Gfa family.</text>
</comment>
<dbReference type="InterPro" id="IPR006913">
    <property type="entry name" value="CENP-V/GFA"/>
</dbReference>
<proteinExistence type="inferred from homology"/>
<evidence type="ECO:0000259" key="5">
    <source>
        <dbReference type="PROSITE" id="PS51891"/>
    </source>
</evidence>
<evidence type="ECO:0000256" key="2">
    <source>
        <dbReference type="ARBA" id="ARBA00022723"/>
    </source>
</evidence>
<evidence type="ECO:0000256" key="4">
    <source>
        <dbReference type="ARBA" id="ARBA00023239"/>
    </source>
</evidence>
<accession>A0A382HW71</accession>
<dbReference type="Gene3D" id="3.90.1590.10">
    <property type="entry name" value="glutathione-dependent formaldehyde- activating enzyme (gfa)"/>
    <property type="match status" value="1"/>
</dbReference>
<dbReference type="EMBL" id="UINC01063614">
    <property type="protein sequence ID" value="SVB91429.1"/>
    <property type="molecule type" value="Genomic_DNA"/>
</dbReference>
<evidence type="ECO:0000256" key="3">
    <source>
        <dbReference type="ARBA" id="ARBA00022833"/>
    </source>
</evidence>
<dbReference type="SUPFAM" id="SSF51316">
    <property type="entry name" value="Mss4-like"/>
    <property type="match status" value="1"/>
</dbReference>